<dbReference type="KEGG" id="salf:SMD44_00889"/>
<name>A0A1Z1W501_9ACTN</name>
<dbReference type="RefSeq" id="WP_087882901.1">
    <property type="nucleotide sequence ID" value="NZ_CP021748.1"/>
</dbReference>
<dbReference type="AlphaFoldDB" id="A0A1Z1W501"/>
<evidence type="ECO:0000313" key="1">
    <source>
        <dbReference type="EMBL" id="ARX81491.1"/>
    </source>
</evidence>
<gene>
    <name evidence="1" type="ORF">SMD44_00889</name>
</gene>
<protein>
    <submittedName>
        <fullName evidence="1">Uncharacterized protein</fullName>
    </submittedName>
</protein>
<organism evidence="1 2">
    <name type="scientific">Streptomyces alboflavus</name>
    <dbReference type="NCBI Taxonomy" id="67267"/>
    <lineage>
        <taxon>Bacteria</taxon>
        <taxon>Bacillati</taxon>
        <taxon>Actinomycetota</taxon>
        <taxon>Actinomycetes</taxon>
        <taxon>Kitasatosporales</taxon>
        <taxon>Streptomycetaceae</taxon>
        <taxon>Streptomyces</taxon>
    </lineage>
</organism>
<dbReference type="OrthoDB" id="10000623at2"/>
<accession>A0A1Z1W501</accession>
<reference evidence="1 2" key="1">
    <citation type="submission" date="2017-05" db="EMBL/GenBank/DDBJ databases">
        <title>Streptomyces alboflavus Genome sequencing and assembly.</title>
        <authorList>
            <person name="Wang Y."/>
            <person name="Du B."/>
            <person name="Ding Y."/>
            <person name="Liu H."/>
            <person name="Hou Q."/>
            <person name="Liu K."/>
            <person name="Wang C."/>
            <person name="Yao L."/>
        </authorList>
    </citation>
    <scope>NUCLEOTIDE SEQUENCE [LARGE SCALE GENOMIC DNA]</scope>
    <source>
        <strain evidence="1 2">MDJK44</strain>
    </source>
</reference>
<proteinExistence type="predicted"/>
<dbReference type="EMBL" id="CP021748">
    <property type="protein sequence ID" value="ARX81491.1"/>
    <property type="molecule type" value="Genomic_DNA"/>
</dbReference>
<keyword evidence="2" id="KW-1185">Reference proteome</keyword>
<sequence>MESAASNPLLDKVYMPHGSLLHFGFFGGGPASDRQKNYLRALLLKHAGDPTAEAIRAYLNERREDSEATISVSDVSPAISYLKSLEK</sequence>
<evidence type="ECO:0000313" key="2">
    <source>
        <dbReference type="Proteomes" id="UP000195880"/>
    </source>
</evidence>
<dbReference type="Proteomes" id="UP000195880">
    <property type="component" value="Chromosome"/>
</dbReference>